<keyword evidence="1" id="KW-0472">Membrane</keyword>
<dbReference type="Proteomes" id="UP000192602">
    <property type="component" value="Unassembled WGS sequence"/>
</dbReference>
<dbReference type="AlphaFoldDB" id="A0A1W1WQV2"/>
<feature type="transmembrane region" description="Helical" evidence="1">
    <location>
        <begin position="30"/>
        <end position="54"/>
    </location>
</feature>
<keyword evidence="3" id="KW-1185">Reference proteome</keyword>
<reference evidence="3" key="1">
    <citation type="submission" date="2017-04" db="EMBL/GenBank/DDBJ databases">
        <authorList>
            <person name="Varghese N."/>
            <person name="Submissions S."/>
        </authorList>
    </citation>
    <scope>NUCLEOTIDE SEQUENCE [LARGE SCALE GENOMIC DNA]</scope>
    <source>
        <strain evidence="3">DSM 16512</strain>
    </source>
</reference>
<accession>A0A1W1WQV2</accession>
<keyword evidence="1" id="KW-1133">Transmembrane helix</keyword>
<gene>
    <name evidence="2" type="ORF">SAMN05660197_0336</name>
</gene>
<dbReference type="EMBL" id="FWWZ01000001">
    <property type="protein sequence ID" value="SMC08579.1"/>
    <property type="molecule type" value="Genomic_DNA"/>
</dbReference>
<evidence type="ECO:0000313" key="3">
    <source>
        <dbReference type="Proteomes" id="UP000192602"/>
    </source>
</evidence>
<evidence type="ECO:0000313" key="2">
    <source>
        <dbReference type="EMBL" id="SMC08579.1"/>
    </source>
</evidence>
<protein>
    <submittedName>
        <fullName evidence="2">Uncharacterized protein</fullName>
    </submittedName>
</protein>
<evidence type="ECO:0000256" key="1">
    <source>
        <dbReference type="SAM" id="Phobius"/>
    </source>
</evidence>
<sequence>MEEKKEVIITGLKIPFWDLVWFMVKFTLASIPAFVILYGVFWLLSFFFGALIALPF</sequence>
<organism evidence="2 3">
    <name type="scientific">Nitratiruptor tergarcus DSM 16512</name>
    <dbReference type="NCBI Taxonomy" id="1069081"/>
    <lineage>
        <taxon>Bacteria</taxon>
        <taxon>Pseudomonadati</taxon>
        <taxon>Campylobacterota</taxon>
        <taxon>Epsilonproteobacteria</taxon>
        <taxon>Nautiliales</taxon>
        <taxon>Nitratiruptoraceae</taxon>
        <taxon>Nitratiruptor</taxon>
    </lineage>
</organism>
<dbReference type="STRING" id="1069081.SAMN05660197_0336"/>
<keyword evidence="1" id="KW-0812">Transmembrane</keyword>
<name>A0A1W1WQV2_9BACT</name>
<proteinExistence type="predicted"/>